<evidence type="ECO:0000256" key="3">
    <source>
        <dbReference type="SAM" id="MobiDB-lite"/>
    </source>
</evidence>
<feature type="domain" description="RRM" evidence="4">
    <location>
        <begin position="199"/>
        <end position="277"/>
    </location>
</feature>
<feature type="region of interest" description="Disordered" evidence="3">
    <location>
        <begin position="275"/>
        <end position="298"/>
    </location>
</feature>
<evidence type="ECO:0000259" key="4">
    <source>
        <dbReference type="PROSITE" id="PS50102"/>
    </source>
</evidence>
<sequence>MLYSALLSIRRAVLRSAASASASVRVAPSPATPLFRSVAQQSAVYRPAALAMAARYFSQTARVANDNEISSENTFQELSKSQDAPAEAPAARSSIEETPYGIFIRNMVFDATESNLKEAFEHYGTVAAVAISRDPRGLSRGYGFVWFETAEAQQKAIEEANGSFWHGRRIIVLERQKTERAQKSRFEGGSSPAAAEPSNTLYIGNLPYETTDADLNVVFRELEGVQAVRVAVDRSTGWPRGFAHADFRTVEQAVTASEFLQGKSIGSRQLRIDYAQGTRGKRNGNSSPNGLESRAPKE</sequence>
<dbReference type="InterPro" id="IPR012677">
    <property type="entry name" value="Nucleotide-bd_a/b_plait_sf"/>
</dbReference>
<dbReference type="Proteomes" id="UP000016923">
    <property type="component" value="Unassembled WGS sequence"/>
</dbReference>
<dbReference type="HOGENOM" id="CLU_012062_15_0_1"/>
<dbReference type="InterPro" id="IPR000504">
    <property type="entry name" value="RRM_dom"/>
</dbReference>
<accession>S3C405</accession>
<dbReference type="OrthoDB" id="6730379at2759"/>
<proteinExistence type="predicted"/>
<dbReference type="CDD" id="cd00590">
    <property type="entry name" value="RRM_SF"/>
    <property type="match status" value="1"/>
</dbReference>
<dbReference type="Gene3D" id="3.30.70.330">
    <property type="match status" value="2"/>
</dbReference>
<dbReference type="VEuPathDB" id="FungiDB:F503_01007"/>
<reference evidence="5 6" key="1">
    <citation type="journal article" date="2013" name="BMC Genomics">
        <title>The genome and transcriptome of the pine saprophyte Ophiostoma piceae, and a comparison with the bark beetle-associated pine pathogen Grosmannia clavigera.</title>
        <authorList>
            <person name="Haridas S."/>
            <person name="Wang Y."/>
            <person name="Lim L."/>
            <person name="Massoumi Alamouti S."/>
            <person name="Jackman S."/>
            <person name="Docking R."/>
            <person name="Robertson G."/>
            <person name="Birol I."/>
            <person name="Bohlmann J."/>
            <person name="Breuil C."/>
        </authorList>
    </citation>
    <scope>NUCLEOTIDE SEQUENCE [LARGE SCALE GENOMIC DNA]</scope>
    <source>
        <strain evidence="5 6">UAMH 11346</strain>
    </source>
</reference>
<feature type="domain" description="RRM" evidence="4">
    <location>
        <begin position="100"/>
        <end position="177"/>
    </location>
</feature>
<dbReference type="OMA" id="SNLAWGV"/>
<dbReference type="eggNOG" id="KOG0123">
    <property type="taxonomic scope" value="Eukaryota"/>
</dbReference>
<organism evidence="5 6">
    <name type="scientific">Ophiostoma piceae (strain UAMH 11346)</name>
    <name type="common">Sap stain fungus</name>
    <dbReference type="NCBI Taxonomy" id="1262450"/>
    <lineage>
        <taxon>Eukaryota</taxon>
        <taxon>Fungi</taxon>
        <taxon>Dikarya</taxon>
        <taxon>Ascomycota</taxon>
        <taxon>Pezizomycotina</taxon>
        <taxon>Sordariomycetes</taxon>
        <taxon>Sordariomycetidae</taxon>
        <taxon>Ophiostomatales</taxon>
        <taxon>Ophiostomataceae</taxon>
        <taxon>Ophiostoma</taxon>
    </lineage>
</organism>
<dbReference type="InterPro" id="IPR035979">
    <property type="entry name" value="RBD_domain_sf"/>
</dbReference>
<dbReference type="GO" id="GO:0003723">
    <property type="term" value="F:RNA binding"/>
    <property type="evidence" value="ECO:0007669"/>
    <property type="project" value="UniProtKB-UniRule"/>
</dbReference>
<keyword evidence="1 2" id="KW-0694">RNA-binding</keyword>
<dbReference type="PANTHER" id="PTHR48027">
    <property type="entry name" value="HETEROGENEOUS NUCLEAR RIBONUCLEOPROTEIN 87F-RELATED"/>
    <property type="match status" value="1"/>
</dbReference>
<dbReference type="STRING" id="1262450.S3C405"/>
<dbReference type="Pfam" id="PF00076">
    <property type="entry name" value="RRM_1"/>
    <property type="match status" value="2"/>
</dbReference>
<protein>
    <submittedName>
        <fullName evidence="5">Nucleic acid-binding protein</fullName>
    </submittedName>
</protein>
<dbReference type="EMBL" id="KE148149">
    <property type="protein sequence ID" value="EPE08224.1"/>
    <property type="molecule type" value="Genomic_DNA"/>
</dbReference>
<dbReference type="PROSITE" id="PS50102">
    <property type="entry name" value="RRM"/>
    <property type="match status" value="2"/>
</dbReference>
<gene>
    <name evidence="5" type="ORF">F503_01007</name>
</gene>
<evidence type="ECO:0000313" key="6">
    <source>
        <dbReference type="Proteomes" id="UP000016923"/>
    </source>
</evidence>
<evidence type="ECO:0000313" key="5">
    <source>
        <dbReference type="EMBL" id="EPE08224.1"/>
    </source>
</evidence>
<evidence type="ECO:0000256" key="2">
    <source>
        <dbReference type="PROSITE-ProRule" id="PRU00176"/>
    </source>
</evidence>
<name>S3C405_OPHP1</name>
<dbReference type="AlphaFoldDB" id="S3C405"/>
<dbReference type="SUPFAM" id="SSF54928">
    <property type="entry name" value="RNA-binding domain, RBD"/>
    <property type="match status" value="2"/>
</dbReference>
<evidence type="ECO:0000256" key="1">
    <source>
        <dbReference type="ARBA" id="ARBA00022884"/>
    </source>
</evidence>
<dbReference type="SMART" id="SM00360">
    <property type="entry name" value="RRM"/>
    <property type="match status" value="2"/>
</dbReference>
<keyword evidence="6" id="KW-1185">Reference proteome</keyword>
<dbReference type="InterPro" id="IPR052462">
    <property type="entry name" value="SLIRP/GR-RBP-like"/>
</dbReference>